<dbReference type="Pfam" id="PF08797">
    <property type="entry name" value="HIRAN"/>
    <property type="match status" value="1"/>
</dbReference>
<proteinExistence type="predicted"/>
<dbReference type="GO" id="GO:0008270">
    <property type="term" value="F:zinc ion binding"/>
    <property type="evidence" value="ECO:0007669"/>
    <property type="project" value="InterPro"/>
</dbReference>
<evidence type="ECO:0000313" key="4">
    <source>
        <dbReference type="EMBL" id="CUO42505.1"/>
    </source>
</evidence>
<accession>A0A174F2U8</accession>
<dbReference type="SMART" id="SM00910">
    <property type="entry name" value="HIRAN"/>
    <property type="match status" value="1"/>
</dbReference>
<dbReference type="RefSeq" id="WP_055287111.1">
    <property type="nucleotide sequence ID" value="NZ_CYYP01000014.1"/>
</dbReference>
<evidence type="ECO:0000313" key="5">
    <source>
        <dbReference type="Proteomes" id="UP000095468"/>
    </source>
</evidence>
<keyword evidence="2" id="KW-0378">Hydrolase</keyword>
<dbReference type="EMBL" id="CYYP01000014">
    <property type="protein sequence ID" value="CUO42505.1"/>
    <property type="molecule type" value="Genomic_DNA"/>
</dbReference>
<organism evidence="4 5">
    <name type="scientific">Collinsella aerofaciens</name>
    <dbReference type="NCBI Taxonomy" id="74426"/>
    <lineage>
        <taxon>Bacteria</taxon>
        <taxon>Bacillati</taxon>
        <taxon>Actinomycetota</taxon>
        <taxon>Coriobacteriia</taxon>
        <taxon>Coriobacteriales</taxon>
        <taxon>Coriobacteriaceae</taxon>
        <taxon>Collinsella</taxon>
    </lineage>
</organism>
<dbReference type="GO" id="GO:0016818">
    <property type="term" value="F:hydrolase activity, acting on acid anhydrides, in phosphorus-containing anhydrides"/>
    <property type="evidence" value="ECO:0007669"/>
    <property type="project" value="InterPro"/>
</dbReference>
<evidence type="ECO:0000256" key="1">
    <source>
        <dbReference type="ARBA" id="ARBA00022723"/>
    </source>
</evidence>
<dbReference type="Gene3D" id="3.30.70.2330">
    <property type="match status" value="1"/>
</dbReference>
<keyword evidence="1" id="KW-0479">Metal-binding</keyword>
<dbReference type="Proteomes" id="UP000095468">
    <property type="component" value="Unassembled WGS sequence"/>
</dbReference>
<reference evidence="4 5" key="1">
    <citation type="submission" date="2015-09" db="EMBL/GenBank/DDBJ databases">
        <authorList>
            <consortium name="Pathogen Informatics"/>
        </authorList>
    </citation>
    <scope>NUCLEOTIDE SEQUENCE [LARGE SCALE GENOMIC DNA]</scope>
    <source>
        <strain evidence="4 5">2789STDY5608823</strain>
    </source>
</reference>
<gene>
    <name evidence="4" type="ORF">ERS852381_01543</name>
</gene>
<sequence>MYEPSRVLLPFHIAGFQYADGALVLGDLKAGDKLTLCAERDNPHDPEAVAIYYGKTKLGYVPGNEVGPLSLMMYYGHEDVFEARVQQVAPERSPWHQVRVGLYVVEAR</sequence>
<evidence type="ECO:0000259" key="3">
    <source>
        <dbReference type="SMART" id="SM00910"/>
    </source>
</evidence>
<dbReference type="GO" id="GO:0003676">
    <property type="term" value="F:nucleic acid binding"/>
    <property type="evidence" value="ECO:0007669"/>
    <property type="project" value="InterPro"/>
</dbReference>
<dbReference type="AlphaFoldDB" id="A0A174F2U8"/>
<evidence type="ECO:0000256" key="2">
    <source>
        <dbReference type="ARBA" id="ARBA00022801"/>
    </source>
</evidence>
<name>A0A174F2U8_9ACTN</name>
<protein>
    <submittedName>
        <fullName evidence="4">HIRAN domain</fullName>
    </submittedName>
</protein>
<dbReference type="InterPro" id="IPR014905">
    <property type="entry name" value="HIRAN"/>
</dbReference>
<feature type="domain" description="HIRAN" evidence="3">
    <location>
        <begin position="6"/>
        <end position="106"/>
    </location>
</feature>